<evidence type="ECO:0000256" key="6">
    <source>
        <dbReference type="PROSITE-ProRule" id="PRU10007"/>
    </source>
</evidence>
<name>A0A1E3SL56_MYCIE</name>
<evidence type="ECO:0000313" key="10">
    <source>
        <dbReference type="Proteomes" id="UP000192739"/>
    </source>
</evidence>
<dbReference type="STRING" id="28445.BHQ20_02585"/>
<feature type="active site" evidence="6">
    <location>
        <position position="234"/>
    </location>
</feature>
<dbReference type="Gene3D" id="3.40.309.10">
    <property type="entry name" value="Aldehyde Dehydrogenase, Chain A, domain 2"/>
    <property type="match status" value="1"/>
</dbReference>
<proteinExistence type="inferred from homology"/>
<dbReference type="GO" id="GO:0036243">
    <property type="term" value="F:succinate-semialdehyde dehydrogenase (NADP+) activity"/>
    <property type="evidence" value="ECO:0007669"/>
    <property type="project" value="UniProtKB-EC"/>
</dbReference>
<protein>
    <recommendedName>
        <fullName evidence="4">Putative succinate-semialdehyde dehydrogenase [NADP(+)] 2</fullName>
        <ecNumber evidence="3">1.2.1.79</ecNumber>
    </recommendedName>
</protein>
<evidence type="ECO:0000256" key="5">
    <source>
        <dbReference type="ARBA" id="ARBA00048559"/>
    </source>
</evidence>
<dbReference type="AlphaFoldDB" id="A0A1E3SL56"/>
<dbReference type="Gene3D" id="3.40.605.10">
    <property type="entry name" value="Aldehyde Dehydrogenase, Chain A, domain 1"/>
    <property type="match status" value="1"/>
</dbReference>
<dbReference type="EC" id="1.2.1.79" evidence="3"/>
<dbReference type="EMBL" id="MVHT01000043">
    <property type="protein sequence ID" value="ORB02774.1"/>
    <property type="molecule type" value="Genomic_DNA"/>
</dbReference>
<dbReference type="InterPro" id="IPR016163">
    <property type="entry name" value="Ald_DH_C"/>
</dbReference>
<evidence type="ECO:0000259" key="8">
    <source>
        <dbReference type="Pfam" id="PF00171"/>
    </source>
</evidence>
<evidence type="ECO:0000256" key="4">
    <source>
        <dbReference type="ARBA" id="ARBA00039663"/>
    </source>
</evidence>
<evidence type="ECO:0000256" key="1">
    <source>
        <dbReference type="ARBA" id="ARBA00009986"/>
    </source>
</evidence>
<dbReference type="Pfam" id="PF00171">
    <property type="entry name" value="Aldedh"/>
    <property type="match status" value="1"/>
</dbReference>
<keyword evidence="10" id="KW-1185">Reference proteome</keyword>
<comment type="similarity">
    <text evidence="1 7">Belongs to the aldehyde dehydrogenase family.</text>
</comment>
<evidence type="ECO:0000256" key="3">
    <source>
        <dbReference type="ARBA" id="ARBA00039122"/>
    </source>
</evidence>
<comment type="catalytic activity">
    <reaction evidence="5">
        <text>succinate semialdehyde + NADP(+) + H2O = succinate + NADPH + 2 H(+)</text>
        <dbReference type="Rhea" id="RHEA:13213"/>
        <dbReference type="ChEBI" id="CHEBI:15377"/>
        <dbReference type="ChEBI" id="CHEBI:15378"/>
        <dbReference type="ChEBI" id="CHEBI:30031"/>
        <dbReference type="ChEBI" id="CHEBI:57706"/>
        <dbReference type="ChEBI" id="CHEBI:57783"/>
        <dbReference type="ChEBI" id="CHEBI:58349"/>
        <dbReference type="EC" id="1.2.1.79"/>
    </reaction>
</comment>
<dbReference type="InterPro" id="IPR016161">
    <property type="entry name" value="Ald_DH/histidinol_DH"/>
</dbReference>
<organism evidence="9 10">
    <name type="scientific">Mycobacterium intermedium</name>
    <dbReference type="NCBI Taxonomy" id="28445"/>
    <lineage>
        <taxon>Bacteria</taxon>
        <taxon>Bacillati</taxon>
        <taxon>Actinomycetota</taxon>
        <taxon>Actinomycetes</taxon>
        <taxon>Mycobacteriales</taxon>
        <taxon>Mycobacteriaceae</taxon>
        <taxon>Mycobacterium</taxon>
        <taxon>Mycobacterium simiae complex</taxon>
    </lineage>
</organism>
<dbReference type="FunFam" id="3.40.309.10:FF:000009">
    <property type="entry name" value="Aldehyde dehydrogenase A"/>
    <property type="match status" value="1"/>
</dbReference>
<feature type="domain" description="Aldehyde dehydrogenase" evidence="8">
    <location>
        <begin position="5"/>
        <end position="459"/>
    </location>
</feature>
<evidence type="ECO:0000256" key="7">
    <source>
        <dbReference type="RuleBase" id="RU003345"/>
    </source>
</evidence>
<dbReference type="PROSITE" id="PS00687">
    <property type="entry name" value="ALDEHYDE_DEHYDR_GLU"/>
    <property type="match status" value="1"/>
</dbReference>
<accession>A0A1E3SL56</accession>
<keyword evidence="2 7" id="KW-0560">Oxidoreductase</keyword>
<reference evidence="9 10" key="1">
    <citation type="submission" date="2017-02" db="EMBL/GenBank/DDBJ databases">
        <title>The new phylogeny of genus Mycobacterium.</title>
        <authorList>
            <person name="Tortoli E."/>
            <person name="Trovato A."/>
            <person name="Cirillo D.M."/>
        </authorList>
    </citation>
    <scope>NUCLEOTIDE SEQUENCE [LARGE SCALE GENOMIC DNA]</scope>
    <source>
        <strain evidence="9 10">DSM 44049</strain>
    </source>
</reference>
<dbReference type="InterPro" id="IPR029510">
    <property type="entry name" value="Ald_DH_CS_GLU"/>
</dbReference>
<evidence type="ECO:0000313" key="9">
    <source>
        <dbReference type="EMBL" id="ORB02774.1"/>
    </source>
</evidence>
<comment type="caution">
    <text evidence="9">The sequence shown here is derived from an EMBL/GenBank/DDBJ whole genome shotgun (WGS) entry which is preliminary data.</text>
</comment>
<dbReference type="CDD" id="cd07099">
    <property type="entry name" value="ALDH_DDALDH"/>
    <property type="match status" value="1"/>
</dbReference>
<sequence length="521" mass="56360">MTHRGEIEVRNPADGKLVGAVPDNAAAAVSEAIRRLRARQPEWEDLGVRGRAKWLLRYQDWLIDNAARLTDVVQSETGKSRCDAEIEAPAAIDLVKYWARHAAAFLADERPTPHSPIGLTKRLVTRYRPYPVIGIITPWNLPLLNPCMDAFAALMAGAAIVVKPSEVTPLSAVELGRGWAEIGAPPVFSVLTGGPDTGRAVVGAVDYVQFTGSTRTGRQIAAACGEALIPYSLELGGKDPAIVLSGADIDRAAAGVIYGGLFNSGQACISVERIYVEEPVYDRFVASLVAQVRRLRQGNDGRGFRFDIGAMATSAQRDIVQRHVDDAVARGARILLGGKASGTGTFFEPTVLVDVDHSMTCLREETFGPLLPVIKVADEDEAVRLANDSVYGLSATVWTGDIRRGERVARRLEVGAVNINDAFANMVNFAVPMGGWKRSGIGARFGGAAGIRKYCRQQAIVSPRGPLLKREPLWYPASKARFRAVTTLMRAFDGRGRRRFAAASAAALRQTEPLRGGRRPR</sequence>
<dbReference type="SUPFAM" id="SSF53720">
    <property type="entry name" value="ALDH-like"/>
    <property type="match status" value="1"/>
</dbReference>
<evidence type="ECO:0000256" key="2">
    <source>
        <dbReference type="ARBA" id="ARBA00023002"/>
    </source>
</evidence>
<dbReference type="PANTHER" id="PTHR11699">
    <property type="entry name" value="ALDEHYDE DEHYDROGENASE-RELATED"/>
    <property type="match status" value="1"/>
</dbReference>
<dbReference type="RefSeq" id="WP_069417523.1">
    <property type="nucleotide sequence ID" value="NZ_CBCRZH010000047.1"/>
</dbReference>
<dbReference type="InterPro" id="IPR015590">
    <property type="entry name" value="Aldehyde_DH_dom"/>
</dbReference>
<gene>
    <name evidence="9" type="ORF">BST27_16195</name>
</gene>
<dbReference type="InterPro" id="IPR016162">
    <property type="entry name" value="Ald_DH_N"/>
</dbReference>
<dbReference type="Proteomes" id="UP000192739">
    <property type="component" value="Unassembled WGS sequence"/>
</dbReference>